<protein>
    <submittedName>
        <fullName evidence="3">Unannotated protein</fullName>
    </submittedName>
</protein>
<keyword evidence="1" id="KW-0597">Phosphoprotein</keyword>
<dbReference type="AlphaFoldDB" id="A0A6J7L309"/>
<dbReference type="InterPro" id="IPR001789">
    <property type="entry name" value="Sig_transdc_resp-reg_receiver"/>
</dbReference>
<accession>A0A6J7L309</accession>
<reference evidence="3" key="1">
    <citation type="submission" date="2020-05" db="EMBL/GenBank/DDBJ databases">
        <authorList>
            <person name="Chiriac C."/>
            <person name="Salcher M."/>
            <person name="Ghai R."/>
            <person name="Kavagutti S V."/>
        </authorList>
    </citation>
    <scope>NUCLEOTIDE SEQUENCE</scope>
</reference>
<dbReference type="InterPro" id="IPR050595">
    <property type="entry name" value="Bact_response_regulator"/>
</dbReference>
<dbReference type="SUPFAM" id="SSF52172">
    <property type="entry name" value="CheY-like"/>
    <property type="match status" value="1"/>
</dbReference>
<feature type="domain" description="Response regulatory" evidence="2">
    <location>
        <begin position="3"/>
        <end position="120"/>
    </location>
</feature>
<dbReference type="Gene3D" id="3.40.50.2300">
    <property type="match status" value="1"/>
</dbReference>
<dbReference type="InterPro" id="IPR011006">
    <property type="entry name" value="CheY-like_superfamily"/>
</dbReference>
<dbReference type="PANTHER" id="PTHR44591">
    <property type="entry name" value="STRESS RESPONSE REGULATOR PROTEIN 1"/>
    <property type="match status" value="1"/>
</dbReference>
<dbReference type="Pfam" id="PF00072">
    <property type="entry name" value="Response_reg"/>
    <property type="match status" value="1"/>
</dbReference>
<gene>
    <name evidence="3" type="ORF">UFOPK3789_01379</name>
</gene>
<dbReference type="PROSITE" id="PS50110">
    <property type="entry name" value="RESPONSE_REGULATORY"/>
    <property type="match status" value="1"/>
</dbReference>
<evidence type="ECO:0000259" key="2">
    <source>
        <dbReference type="PROSITE" id="PS50110"/>
    </source>
</evidence>
<dbReference type="SMART" id="SM00448">
    <property type="entry name" value="REC"/>
    <property type="match status" value="1"/>
</dbReference>
<evidence type="ECO:0000313" key="3">
    <source>
        <dbReference type="EMBL" id="CAB4962536.1"/>
    </source>
</evidence>
<sequence>MTKILVAAEASWVRDQVRTSLTGPGQSVIEVERGQDVRGAVLSNSPDLVILDLQIANMGGIAVALDLRLEAGAGRLPDTPILLLLDREADRFLATRTEADAMLVKPVDAGLLRRTIKKLLSPLEAAAASPASEDA</sequence>
<dbReference type="EMBL" id="CAFBNL010000126">
    <property type="protein sequence ID" value="CAB4962536.1"/>
    <property type="molecule type" value="Genomic_DNA"/>
</dbReference>
<proteinExistence type="predicted"/>
<name>A0A6J7L309_9ZZZZ</name>
<evidence type="ECO:0000256" key="1">
    <source>
        <dbReference type="ARBA" id="ARBA00022553"/>
    </source>
</evidence>
<dbReference type="PANTHER" id="PTHR44591:SF3">
    <property type="entry name" value="RESPONSE REGULATORY DOMAIN-CONTAINING PROTEIN"/>
    <property type="match status" value="1"/>
</dbReference>
<dbReference type="GO" id="GO:0000160">
    <property type="term" value="P:phosphorelay signal transduction system"/>
    <property type="evidence" value="ECO:0007669"/>
    <property type="project" value="InterPro"/>
</dbReference>
<organism evidence="3">
    <name type="scientific">freshwater metagenome</name>
    <dbReference type="NCBI Taxonomy" id="449393"/>
    <lineage>
        <taxon>unclassified sequences</taxon>
        <taxon>metagenomes</taxon>
        <taxon>ecological metagenomes</taxon>
    </lineage>
</organism>